<dbReference type="Pfam" id="PF00672">
    <property type="entry name" value="HAMP"/>
    <property type="match status" value="1"/>
</dbReference>
<dbReference type="InterPro" id="IPR029151">
    <property type="entry name" value="Sensor-like_sf"/>
</dbReference>
<dbReference type="InterPro" id="IPR033479">
    <property type="entry name" value="dCache_1"/>
</dbReference>
<evidence type="ECO:0000259" key="12">
    <source>
        <dbReference type="PROSITE" id="PS50885"/>
    </source>
</evidence>
<evidence type="ECO:0000313" key="14">
    <source>
        <dbReference type="Proteomes" id="UP001601058"/>
    </source>
</evidence>
<dbReference type="Gene3D" id="3.30.450.20">
    <property type="entry name" value="PAS domain"/>
    <property type="match status" value="1"/>
</dbReference>
<comment type="similarity">
    <text evidence="8">Belongs to the methyl-accepting chemotaxis (MCP) protein family.</text>
</comment>
<evidence type="ECO:0000256" key="1">
    <source>
        <dbReference type="ARBA" id="ARBA00004651"/>
    </source>
</evidence>
<evidence type="ECO:0000256" key="4">
    <source>
        <dbReference type="ARBA" id="ARBA00022692"/>
    </source>
</evidence>
<keyword evidence="6 10" id="KW-0472">Membrane</keyword>
<evidence type="ECO:0000256" key="3">
    <source>
        <dbReference type="ARBA" id="ARBA00022500"/>
    </source>
</evidence>
<dbReference type="PANTHER" id="PTHR32089:SF112">
    <property type="entry name" value="LYSOZYME-LIKE PROTEIN-RELATED"/>
    <property type="match status" value="1"/>
</dbReference>
<dbReference type="SMART" id="SM00283">
    <property type="entry name" value="MA"/>
    <property type="match status" value="1"/>
</dbReference>
<dbReference type="RefSeq" id="WP_389220582.1">
    <property type="nucleotide sequence ID" value="NZ_JBIACJ010000007.1"/>
</dbReference>
<proteinExistence type="inferred from homology"/>
<reference evidence="13 14" key="1">
    <citation type="submission" date="2024-08" db="EMBL/GenBank/DDBJ databases">
        <title>Two novel Cytobacillus novel species.</title>
        <authorList>
            <person name="Liu G."/>
        </authorList>
    </citation>
    <scope>NUCLEOTIDE SEQUENCE [LARGE SCALE GENOMIC DNA]</scope>
    <source>
        <strain evidence="13 14">FJAT-53684</strain>
    </source>
</reference>
<feature type="transmembrane region" description="Helical" evidence="10">
    <location>
        <begin position="6"/>
        <end position="26"/>
    </location>
</feature>
<gene>
    <name evidence="13" type="ORF">ACFYKT_13855</name>
</gene>
<dbReference type="SMART" id="SM00304">
    <property type="entry name" value="HAMP"/>
    <property type="match status" value="1"/>
</dbReference>
<dbReference type="Proteomes" id="UP001601058">
    <property type="component" value="Unassembled WGS sequence"/>
</dbReference>
<keyword evidence="2" id="KW-1003">Cell membrane</keyword>
<evidence type="ECO:0000256" key="6">
    <source>
        <dbReference type="ARBA" id="ARBA00023136"/>
    </source>
</evidence>
<evidence type="ECO:0000256" key="5">
    <source>
        <dbReference type="ARBA" id="ARBA00022989"/>
    </source>
</evidence>
<evidence type="ECO:0000256" key="2">
    <source>
        <dbReference type="ARBA" id="ARBA00022475"/>
    </source>
</evidence>
<dbReference type="Pfam" id="PF00015">
    <property type="entry name" value="MCPsignal"/>
    <property type="match status" value="1"/>
</dbReference>
<comment type="subcellular location">
    <subcellularLocation>
        <location evidence="1">Cell membrane</location>
        <topology evidence="1">Multi-pass membrane protein</topology>
    </subcellularLocation>
</comment>
<keyword evidence="3" id="KW-0145">Chemotaxis</keyword>
<keyword evidence="14" id="KW-1185">Reference proteome</keyword>
<dbReference type="InterPro" id="IPR003660">
    <property type="entry name" value="HAMP_dom"/>
</dbReference>
<dbReference type="Gene3D" id="1.10.287.950">
    <property type="entry name" value="Methyl-accepting chemotaxis protein"/>
    <property type="match status" value="1"/>
</dbReference>
<dbReference type="InterPro" id="IPR004089">
    <property type="entry name" value="MCPsignal_dom"/>
</dbReference>
<feature type="domain" description="HAMP" evidence="12">
    <location>
        <begin position="299"/>
        <end position="351"/>
    </location>
</feature>
<dbReference type="CDD" id="cd06225">
    <property type="entry name" value="HAMP"/>
    <property type="match status" value="1"/>
</dbReference>
<dbReference type="PROSITE" id="PS50885">
    <property type="entry name" value="HAMP"/>
    <property type="match status" value="1"/>
</dbReference>
<dbReference type="EMBL" id="JBIACJ010000007">
    <property type="protein sequence ID" value="MFE8697423.1"/>
    <property type="molecule type" value="Genomic_DNA"/>
</dbReference>
<dbReference type="Pfam" id="PF02743">
    <property type="entry name" value="dCache_1"/>
    <property type="match status" value="1"/>
</dbReference>
<dbReference type="SUPFAM" id="SSF103190">
    <property type="entry name" value="Sensory domain-like"/>
    <property type="match status" value="1"/>
</dbReference>
<feature type="domain" description="Methyl-accepting transducer" evidence="11">
    <location>
        <begin position="370"/>
        <end position="627"/>
    </location>
</feature>
<protein>
    <submittedName>
        <fullName evidence="13">Methyl-accepting chemotaxis protein</fullName>
    </submittedName>
</protein>
<keyword evidence="5 10" id="KW-1133">Transmembrane helix</keyword>
<feature type="transmembrane region" description="Helical" evidence="10">
    <location>
        <begin position="278"/>
        <end position="298"/>
    </location>
</feature>
<evidence type="ECO:0000259" key="11">
    <source>
        <dbReference type="PROSITE" id="PS50111"/>
    </source>
</evidence>
<evidence type="ECO:0000256" key="10">
    <source>
        <dbReference type="SAM" id="Phobius"/>
    </source>
</evidence>
<evidence type="ECO:0000256" key="8">
    <source>
        <dbReference type="ARBA" id="ARBA00029447"/>
    </source>
</evidence>
<name>A0ABW6JZT9_9BACI</name>
<sequence>MKSLKTKLIVVIVPIICIALVLVAYINHNKAKEFLEEDFEKLSLTNLEKTQKELDGAFSIHIERLKGFSHSTEMSSKDVNIQQSYLKRIAQQFPEYSLLFVADEKGTAITSTDVETNIADREYFQLIMSGKDSTISDPVVSKADQLTTVVFAVPIKNDNNQTIGVLGGTYPIDSLQQLVADVEIGDTGYASITQHDGLFIGHPSEEIVFKSTVDQLGIPELKQAHEQAMSGKSGMIRYKYKGEERFTFYKQLQSKDWNLFITVPVAEATDKLSYLAKLSFVTAGIVLLFSIIVVFIFASRLVKPIQSMSNLTSSVAKGDLTLLVDHQGKDEIGVLGTNFNHMISGMQNILMRIDSVSEHVRQSSATLVNTSEETKLSAEQVAIAINELATGTADIVHSVTNVTDKVQFMSHTLKDLSMFANGVNETSLQSKNLSEQGELLVNQAIESIREANHQVQDTAHIINLVDKRSTDIGNVIDMITRIAEQTNLLALNASIEAARAGEAGKGFAIVAEEVRKLANETSKSAEQIARMISETQNESHRAVHSIKKGLTVVETGMKAVIQSGEAFSKISINVNTTSEQVMKTNHSIQHLEEISVSITEDLESISAVTEQSSAGAEEVSAASEQQAAGAVQISADALELSNLSNDLKEMMKQFKVK</sequence>
<dbReference type="CDD" id="cd11386">
    <property type="entry name" value="MCP_signal"/>
    <property type="match status" value="1"/>
</dbReference>
<evidence type="ECO:0000256" key="9">
    <source>
        <dbReference type="PROSITE-ProRule" id="PRU00284"/>
    </source>
</evidence>
<evidence type="ECO:0000256" key="7">
    <source>
        <dbReference type="ARBA" id="ARBA00023224"/>
    </source>
</evidence>
<accession>A0ABW6JZT9</accession>
<dbReference type="PROSITE" id="PS50111">
    <property type="entry name" value="CHEMOTAXIS_TRANSDUC_2"/>
    <property type="match status" value="1"/>
</dbReference>
<dbReference type="CDD" id="cd12914">
    <property type="entry name" value="PDC1_DGC_like"/>
    <property type="match status" value="1"/>
</dbReference>
<keyword evidence="7 9" id="KW-0807">Transducer</keyword>
<organism evidence="13 14">
    <name type="scientific">Cytobacillus mangrovibacter</name>
    <dbReference type="NCBI Taxonomy" id="3299024"/>
    <lineage>
        <taxon>Bacteria</taxon>
        <taxon>Bacillati</taxon>
        <taxon>Bacillota</taxon>
        <taxon>Bacilli</taxon>
        <taxon>Bacillales</taxon>
        <taxon>Bacillaceae</taxon>
        <taxon>Cytobacillus</taxon>
    </lineage>
</organism>
<evidence type="ECO:0000313" key="13">
    <source>
        <dbReference type="EMBL" id="MFE8697423.1"/>
    </source>
</evidence>
<comment type="caution">
    <text evidence="13">The sequence shown here is derived from an EMBL/GenBank/DDBJ whole genome shotgun (WGS) entry which is preliminary data.</text>
</comment>
<dbReference type="CDD" id="cd12912">
    <property type="entry name" value="PDC2_MCP_like"/>
    <property type="match status" value="1"/>
</dbReference>
<dbReference type="PANTHER" id="PTHR32089">
    <property type="entry name" value="METHYL-ACCEPTING CHEMOTAXIS PROTEIN MCPB"/>
    <property type="match status" value="1"/>
</dbReference>
<keyword evidence="4 10" id="KW-0812">Transmembrane</keyword>
<dbReference type="SUPFAM" id="SSF58104">
    <property type="entry name" value="Methyl-accepting chemotaxis protein (MCP) signaling domain"/>
    <property type="match status" value="1"/>
</dbReference>